<keyword evidence="1" id="KW-0812">Transmembrane</keyword>
<protein>
    <submittedName>
        <fullName evidence="2">Uncharacterized protein</fullName>
    </submittedName>
</protein>
<feature type="transmembrane region" description="Helical" evidence="1">
    <location>
        <begin position="12"/>
        <end position="33"/>
    </location>
</feature>
<dbReference type="EMBL" id="JARVII010000006">
    <property type="protein sequence ID" value="MDG9698995.1"/>
    <property type="molecule type" value="Genomic_DNA"/>
</dbReference>
<gene>
    <name evidence="2" type="ORF">QB898_04550</name>
</gene>
<feature type="transmembrane region" description="Helical" evidence="1">
    <location>
        <begin position="69"/>
        <end position="87"/>
    </location>
</feature>
<proteinExistence type="predicted"/>
<dbReference type="AlphaFoldDB" id="A0AAW6RND8"/>
<reference evidence="2 3" key="1">
    <citation type="submission" date="2023-04" db="EMBL/GenBank/DDBJ databases">
        <title>Ottowia paracancer sp. nov., isolated from human stomach.</title>
        <authorList>
            <person name="Song Y."/>
        </authorList>
    </citation>
    <scope>NUCLEOTIDE SEQUENCE [LARGE SCALE GENOMIC DNA]</scope>
    <source>
        <strain evidence="2 3">10c7w1</strain>
    </source>
</reference>
<accession>A0AAW6RND8</accession>
<dbReference type="RefSeq" id="WP_279523980.1">
    <property type="nucleotide sequence ID" value="NZ_JARVII010000006.1"/>
</dbReference>
<name>A0AAW6RND8_9BURK</name>
<keyword evidence="1" id="KW-0472">Membrane</keyword>
<keyword evidence="1" id="KW-1133">Transmembrane helix</keyword>
<evidence type="ECO:0000313" key="2">
    <source>
        <dbReference type="EMBL" id="MDG9698995.1"/>
    </source>
</evidence>
<evidence type="ECO:0000256" key="1">
    <source>
        <dbReference type="SAM" id="Phobius"/>
    </source>
</evidence>
<sequence>MKNADWPSRLFDAALAAFFGALPGLLCFWLYGLRMSHALLLRAADSVGMLISALQDIERLRLPGGRSGLGWTLLALAVWTGALWLAAPS</sequence>
<keyword evidence="3" id="KW-1185">Reference proteome</keyword>
<dbReference type="Proteomes" id="UP001237156">
    <property type="component" value="Unassembled WGS sequence"/>
</dbReference>
<evidence type="ECO:0000313" key="3">
    <source>
        <dbReference type="Proteomes" id="UP001237156"/>
    </source>
</evidence>
<comment type="caution">
    <text evidence="2">The sequence shown here is derived from an EMBL/GenBank/DDBJ whole genome shotgun (WGS) entry which is preliminary data.</text>
</comment>
<organism evidence="2 3">
    <name type="scientific">Ottowia cancrivicina</name>
    <dbReference type="NCBI Taxonomy" id="3040346"/>
    <lineage>
        <taxon>Bacteria</taxon>
        <taxon>Pseudomonadati</taxon>
        <taxon>Pseudomonadota</taxon>
        <taxon>Betaproteobacteria</taxon>
        <taxon>Burkholderiales</taxon>
        <taxon>Comamonadaceae</taxon>
        <taxon>Ottowia</taxon>
    </lineage>
</organism>